<organism evidence="3 4">
    <name type="scientific">Thermosulfidibacter takaii (strain DSM 17441 / JCM 13301 / NBRC 103674 / ABI70S6)</name>
    <dbReference type="NCBI Taxonomy" id="1298851"/>
    <lineage>
        <taxon>Bacteria</taxon>
        <taxon>Pseudomonadati</taxon>
        <taxon>Thermosulfidibacterota</taxon>
        <taxon>Thermosulfidibacteria</taxon>
        <taxon>Thermosulfidibacterales</taxon>
        <taxon>Thermosulfidibacteraceae</taxon>
    </lineage>
</organism>
<dbReference type="GO" id="GO:0016787">
    <property type="term" value="F:hydrolase activity"/>
    <property type="evidence" value="ECO:0007669"/>
    <property type="project" value="UniProtKB-KW"/>
</dbReference>
<reference evidence="4" key="1">
    <citation type="journal article" date="2018" name="Science">
        <title>A primordial and reversible TCA cycle in a facultatively chemolithoautotrophic thermophile.</title>
        <authorList>
            <person name="Nunoura T."/>
            <person name="Chikaraishi Y."/>
            <person name="Izaki R."/>
            <person name="Suwa T."/>
            <person name="Sato T."/>
            <person name="Harada T."/>
            <person name="Mori K."/>
            <person name="Kato Y."/>
            <person name="Miyazaki M."/>
            <person name="Shimamura S."/>
            <person name="Yanagawa K."/>
            <person name="Shuto A."/>
            <person name="Ohkouchi N."/>
            <person name="Fujita N."/>
            <person name="Takaki Y."/>
            <person name="Atomi H."/>
            <person name="Takai K."/>
        </authorList>
    </citation>
    <scope>NUCLEOTIDE SEQUENCE [LARGE SCALE GENOMIC DNA]</scope>
    <source>
        <strain evidence="4">DSM 17441 / JCM 13301 / NBRC 103674 / ABI70S6</strain>
    </source>
</reference>
<dbReference type="PANTHER" id="PTHR43794">
    <property type="entry name" value="AMINOHYDROLASE SSNA-RELATED"/>
    <property type="match status" value="1"/>
</dbReference>
<evidence type="ECO:0000259" key="2">
    <source>
        <dbReference type="Pfam" id="PF01979"/>
    </source>
</evidence>
<evidence type="ECO:0000313" key="4">
    <source>
        <dbReference type="Proteomes" id="UP000063234"/>
    </source>
</evidence>
<dbReference type="EMBL" id="AP013035">
    <property type="protein sequence ID" value="BAT72459.1"/>
    <property type="molecule type" value="Genomic_DNA"/>
</dbReference>
<protein>
    <submittedName>
        <fullName evidence="3">Amidohydrolase family protein</fullName>
    </submittedName>
</protein>
<dbReference type="InterPro" id="IPR050287">
    <property type="entry name" value="MTA/SAH_deaminase"/>
</dbReference>
<dbReference type="PANTHER" id="PTHR43794:SF11">
    <property type="entry name" value="AMIDOHYDROLASE-RELATED DOMAIN-CONTAINING PROTEIN"/>
    <property type="match status" value="1"/>
</dbReference>
<dbReference type="Proteomes" id="UP000063234">
    <property type="component" value="Chromosome"/>
</dbReference>
<dbReference type="InterPro" id="IPR032466">
    <property type="entry name" value="Metal_Hydrolase"/>
</dbReference>
<evidence type="ECO:0000313" key="3">
    <source>
        <dbReference type="EMBL" id="BAT72459.1"/>
    </source>
</evidence>
<dbReference type="SUPFAM" id="SSF51556">
    <property type="entry name" value="Metallo-dependent hydrolases"/>
    <property type="match status" value="1"/>
</dbReference>
<dbReference type="KEGG" id="ttk:TST_1675"/>
<dbReference type="Pfam" id="PF01979">
    <property type="entry name" value="Amidohydro_1"/>
    <property type="match status" value="1"/>
</dbReference>
<name>A0A0S3QVW5_THET7</name>
<evidence type="ECO:0000256" key="1">
    <source>
        <dbReference type="ARBA" id="ARBA00022801"/>
    </source>
</evidence>
<accession>A0A0S3QVW5</accession>
<dbReference type="AlphaFoldDB" id="A0A0S3QVW5"/>
<dbReference type="Gene3D" id="3.20.20.140">
    <property type="entry name" value="Metal-dependent hydrolases"/>
    <property type="match status" value="1"/>
</dbReference>
<proteinExistence type="predicted"/>
<feature type="domain" description="Amidohydrolase-related" evidence="2">
    <location>
        <begin position="46"/>
        <end position="319"/>
    </location>
</feature>
<dbReference type="RefSeq" id="WP_068550627.1">
    <property type="nucleotide sequence ID" value="NZ_AP013035.1"/>
</dbReference>
<sequence>MEKVVKVEGILYLPPYTVIKNPQITLSGSNIVIEEGASKNFTHKGVIIPSLVNSHTHLIIQTPIYANQFVLWIEKIISKNLMASPQEKAIQKSIEECKKLGILTIFDITRKAEKLRDNSVIPFFEITGDETTHIPQLPQGVMISPHSPYSVTEELLKKIMTLYPDRLISIHTAESYEEIKFIQGKTNLIEERIYSLVNRTRKIKTYESPIEFLLNAKALTPRTILVHCCYINDKDICLIAKHRSTVCVCPRSNLYLSGRIAPVKELLKAGINVVLGTDSLGSAPDLNLWEEARILYLYTKIDPTIILAMMTTNPRKLIKNSPELDYILIDATPEGLSPQEIAFQLLYTADSVSVSPLF</sequence>
<keyword evidence="4" id="KW-1185">Reference proteome</keyword>
<gene>
    <name evidence="3" type="ORF">TST_1675</name>
</gene>
<dbReference type="InterPro" id="IPR006680">
    <property type="entry name" value="Amidohydro-rel"/>
</dbReference>
<dbReference type="STRING" id="1298851.TST_1675"/>
<keyword evidence="1 3" id="KW-0378">Hydrolase</keyword>
<dbReference type="OrthoDB" id="9807210at2"/>